<feature type="domain" description="Type I restriction modification DNA specificity" evidence="4">
    <location>
        <begin position="1"/>
        <end position="179"/>
    </location>
</feature>
<dbReference type="InterPro" id="IPR044946">
    <property type="entry name" value="Restrct_endonuc_typeI_TRD_sf"/>
</dbReference>
<dbReference type="Pfam" id="PF01420">
    <property type="entry name" value="Methylase_S"/>
    <property type="match status" value="1"/>
</dbReference>
<dbReference type="SUPFAM" id="SSF116734">
    <property type="entry name" value="DNA methylase specificity domain"/>
    <property type="match status" value="2"/>
</dbReference>
<dbReference type="GO" id="GO:0003677">
    <property type="term" value="F:DNA binding"/>
    <property type="evidence" value="ECO:0007669"/>
    <property type="project" value="UniProtKB-KW"/>
</dbReference>
<name>A0AAP5T792_9MICC</name>
<dbReference type="EMBL" id="JAWLUK010000010">
    <property type="protein sequence ID" value="MDV7177322.1"/>
    <property type="molecule type" value="Genomic_DNA"/>
</dbReference>
<dbReference type="PANTHER" id="PTHR30408:SF13">
    <property type="entry name" value="TYPE I RESTRICTION ENZYME HINDI SPECIFICITY SUBUNIT"/>
    <property type="match status" value="1"/>
</dbReference>
<evidence type="ECO:0000313" key="5">
    <source>
        <dbReference type="EMBL" id="MDV7177322.1"/>
    </source>
</evidence>
<dbReference type="GO" id="GO:0009307">
    <property type="term" value="P:DNA restriction-modification system"/>
    <property type="evidence" value="ECO:0007669"/>
    <property type="project" value="UniProtKB-KW"/>
</dbReference>
<evidence type="ECO:0000256" key="2">
    <source>
        <dbReference type="ARBA" id="ARBA00022747"/>
    </source>
</evidence>
<comment type="similarity">
    <text evidence="1">Belongs to the type-I restriction system S methylase family.</text>
</comment>
<dbReference type="PANTHER" id="PTHR30408">
    <property type="entry name" value="TYPE-1 RESTRICTION ENZYME ECOKI SPECIFICITY PROTEIN"/>
    <property type="match status" value="1"/>
</dbReference>
<protein>
    <submittedName>
        <fullName evidence="5">Restriction endonuclease subunit S</fullName>
    </submittedName>
</protein>
<dbReference type="InterPro" id="IPR052021">
    <property type="entry name" value="Type-I_RS_S_subunit"/>
</dbReference>
<keyword evidence="5" id="KW-0540">Nuclease</keyword>
<dbReference type="Gene3D" id="3.90.220.20">
    <property type="entry name" value="DNA methylase specificity domains"/>
    <property type="match status" value="2"/>
</dbReference>
<comment type="caution">
    <text evidence="5">The sequence shown here is derived from an EMBL/GenBank/DDBJ whole genome shotgun (WGS) entry which is preliminary data.</text>
</comment>
<evidence type="ECO:0000256" key="3">
    <source>
        <dbReference type="ARBA" id="ARBA00023125"/>
    </source>
</evidence>
<dbReference type="GO" id="GO:0004519">
    <property type="term" value="F:endonuclease activity"/>
    <property type="evidence" value="ECO:0007669"/>
    <property type="project" value="UniProtKB-KW"/>
</dbReference>
<reference evidence="5" key="1">
    <citation type="submission" date="2023-10" db="EMBL/GenBank/DDBJ databases">
        <title>Development of a sustainable strategy for remediation of hydrocarbon-contaminated territories based on the waste exchange concept.</title>
        <authorList>
            <person name="Krivoruchko A."/>
        </authorList>
    </citation>
    <scope>NUCLEOTIDE SEQUENCE</scope>
    <source>
        <strain evidence="5">IEGM 1325</strain>
    </source>
</reference>
<dbReference type="AlphaFoldDB" id="A0AAP5T792"/>
<gene>
    <name evidence="5" type="ORF">R4064_06655</name>
</gene>
<dbReference type="InterPro" id="IPR000055">
    <property type="entry name" value="Restrct_endonuc_typeI_TRD"/>
</dbReference>
<evidence type="ECO:0000256" key="1">
    <source>
        <dbReference type="ARBA" id="ARBA00010923"/>
    </source>
</evidence>
<evidence type="ECO:0000259" key="4">
    <source>
        <dbReference type="Pfam" id="PF01420"/>
    </source>
</evidence>
<accession>A0AAP5T792</accession>
<keyword evidence="5" id="KW-0255">Endonuclease</keyword>
<keyword evidence="3" id="KW-0238">DNA-binding</keyword>
<dbReference type="RefSeq" id="WP_242087076.1">
    <property type="nucleotide sequence ID" value="NZ_CP125290.1"/>
</dbReference>
<organism evidence="5 6">
    <name type="scientific">Micrococcus yunnanensis</name>
    <dbReference type="NCBI Taxonomy" id="566027"/>
    <lineage>
        <taxon>Bacteria</taxon>
        <taxon>Bacillati</taxon>
        <taxon>Actinomycetota</taxon>
        <taxon>Actinomycetes</taxon>
        <taxon>Micrococcales</taxon>
        <taxon>Micrococcaceae</taxon>
        <taxon>Micrococcus</taxon>
    </lineage>
</organism>
<proteinExistence type="inferred from homology"/>
<keyword evidence="5" id="KW-0378">Hydrolase</keyword>
<evidence type="ECO:0000313" key="6">
    <source>
        <dbReference type="Proteomes" id="UP001185728"/>
    </source>
</evidence>
<sequence length="415" mass="45942">MSGWEMVAVRDVADVFDGPHATPAKTEDGPWYLSISSLSNGRFSFAQSAHLSDVDLPRWTKRVAPRPGDTLFSYETRLGEAAYWDHDVPAALGRRMGLLRPKQGKVEPRYLAYAYLGPQFQDVIREKTLHGATVNRIPVGEMPSWPILLPQIEDQRAILGVLDAMDDLIENNRRRVAVLEGMARAIYREWFVKFRYPGHEDVPLVDSALGLIPEGWSAGILDDIVTVSKASVDPATLDPETSAVGLEHIPRQQITLDDWGKAGSQGSRKAVFEKGDVLFGKIRPYFHKVSVAPVDGICSTDAIVIRPHAAHWGQAVFAASSAEFVTHATQTSNGTKMPRADWKVLGKWPLTIPPTQIAESFSELARHHLALAETLMFENRRLVAMRDLLLPKLVTGQIDVSGLDLDVLMEEQVAS</sequence>
<dbReference type="Proteomes" id="UP001185728">
    <property type="component" value="Unassembled WGS sequence"/>
</dbReference>
<keyword evidence="2" id="KW-0680">Restriction system</keyword>